<dbReference type="PANTHER" id="PTHR47966:SF51">
    <property type="entry name" value="BETA-SITE APP-CLEAVING ENZYME, ISOFORM A-RELATED"/>
    <property type="match status" value="1"/>
</dbReference>
<dbReference type="AlphaFoldDB" id="A7AS01"/>
<evidence type="ECO:0000256" key="3">
    <source>
        <dbReference type="ARBA" id="ARBA00022750"/>
    </source>
</evidence>
<proteinExistence type="inferred from homology"/>
<dbReference type="PRINTS" id="PR00792">
    <property type="entry name" value="PEPSIN"/>
</dbReference>
<dbReference type="OMA" id="MGFWTID"/>
<keyword evidence="3 6" id="KW-0064">Aspartyl protease</keyword>
<dbReference type="InParanoid" id="A7AS01"/>
<dbReference type="InterPro" id="IPR001461">
    <property type="entry name" value="Aspartic_peptidase_A1"/>
</dbReference>
<evidence type="ECO:0000313" key="10">
    <source>
        <dbReference type="Proteomes" id="UP000002173"/>
    </source>
</evidence>
<sequence>MNEQITRDAIQLLGVDAVSSSTISLTASRCNRLWTTYYGEIIIGNVEDEEDRFKVLFDTGSSELWVPDELCQSSACLSRKRLTREGSWFPKHDVHGNYIPIIVKYLTGEMKAIDGISDVNLLNGITVKNANVGLATHIDIPILMDLPWDGILGLGFITDDQISRGSKPLLQSIQDDELMYPNFRNQFAYYVTKNGGSVTFGGYKNEYKKSPGDVFQWAPVASKGSYWAVNLLSVGLKESGYKNNKNIRLSTTKCPTSENLSPTSNNADVQQNDPVLDTDDKDPYIANDNTRHTTVSTTSEDSSDISQEEFIETVFHNRLDDTKVIIDTGTFLIYAPQNMKNLITSLNVNDCDQVNNLPTLVFTFEGKGIAQNGMVQVELEPNDYILKFVDEDGQKRCTLAITVDYQAEVFLRKYYTVFDYDQRQIGFTPSKQDID</sequence>
<dbReference type="InterPro" id="IPR001969">
    <property type="entry name" value="Aspartic_peptidase_AS"/>
</dbReference>
<feature type="compositionally biased region" description="Polar residues" evidence="7">
    <location>
        <begin position="252"/>
        <end position="273"/>
    </location>
</feature>
<dbReference type="InterPro" id="IPR021109">
    <property type="entry name" value="Peptidase_aspartic_dom_sf"/>
</dbReference>
<reference evidence="9 10" key="1">
    <citation type="journal article" date="2007" name="PLoS Pathog.">
        <title>Genome sequence of Babesia bovis and comparative analysis of apicomplexan hemoprotozoa.</title>
        <authorList>
            <person name="Brayton K.A."/>
            <person name="Lau A.O.T."/>
            <person name="Herndon D.R."/>
            <person name="Hannick L."/>
            <person name="Kappmeyer L.S."/>
            <person name="Berens S.J."/>
            <person name="Bidwell S.L."/>
            <person name="Brown W.C."/>
            <person name="Crabtree J."/>
            <person name="Fadrosh D."/>
            <person name="Feldblum T."/>
            <person name="Forberger H.A."/>
            <person name="Haas B.J."/>
            <person name="Howell J.M."/>
            <person name="Khouri H."/>
            <person name="Koo H."/>
            <person name="Mann D.J."/>
            <person name="Norimine J."/>
            <person name="Paulsen I.T."/>
            <person name="Radune D."/>
            <person name="Ren Q."/>
            <person name="Smith R.K. Jr."/>
            <person name="Suarez C.E."/>
            <person name="White O."/>
            <person name="Wortman J.R."/>
            <person name="Knowles D.P. Jr."/>
            <person name="McElwain T.F."/>
            <person name="Nene V.M."/>
        </authorList>
    </citation>
    <scope>NUCLEOTIDE SEQUENCE [LARGE SCALE GENOMIC DNA]</scope>
    <source>
        <strain evidence="9">T2Bo</strain>
    </source>
</reference>
<dbReference type="PROSITE" id="PS00141">
    <property type="entry name" value="ASP_PROTEASE"/>
    <property type="match status" value="1"/>
</dbReference>
<dbReference type="InterPro" id="IPR034164">
    <property type="entry name" value="Pepsin-like_dom"/>
</dbReference>
<keyword evidence="2 6" id="KW-0645">Protease</keyword>
<keyword evidence="4 6" id="KW-0378">Hydrolase</keyword>
<evidence type="ECO:0000256" key="4">
    <source>
        <dbReference type="ARBA" id="ARBA00022801"/>
    </source>
</evidence>
<organism evidence="9 10">
    <name type="scientific">Babesia bovis</name>
    <dbReference type="NCBI Taxonomy" id="5865"/>
    <lineage>
        <taxon>Eukaryota</taxon>
        <taxon>Sar</taxon>
        <taxon>Alveolata</taxon>
        <taxon>Apicomplexa</taxon>
        <taxon>Aconoidasida</taxon>
        <taxon>Piroplasmida</taxon>
        <taxon>Babesiidae</taxon>
        <taxon>Babesia</taxon>
    </lineage>
</organism>
<dbReference type="STRING" id="5865.A7AS01"/>
<comment type="similarity">
    <text evidence="1 6">Belongs to the peptidase A1 family.</text>
</comment>
<dbReference type="InterPro" id="IPR033121">
    <property type="entry name" value="PEPTIDASE_A1"/>
</dbReference>
<accession>A7AS01</accession>
<evidence type="ECO:0000256" key="1">
    <source>
        <dbReference type="ARBA" id="ARBA00007447"/>
    </source>
</evidence>
<evidence type="ECO:0000259" key="8">
    <source>
        <dbReference type="PROSITE" id="PS51767"/>
    </source>
</evidence>
<dbReference type="PROSITE" id="PS51767">
    <property type="entry name" value="PEPTIDASE_A1"/>
    <property type="match status" value="1"/>
</dbReference>
<dbReference type="Proteomes" id="UP000002173">
    <property type="component" value="Unassembled WGS sequence"/>
</dbReference>
<dbReference type="PANTHER" id="PTHR47966">
    <property type="entry name" value="BETA-SITE APP-CLEAVING ENZYME, ISOFORM A-RELATED"/>
    <property type="match status" value="1"/>
</dbReference>
<evidence type="ECO:0000256" key="7">
    <source>
        <dbReference type="SAM" id="MobiDB-lite"/>
    </source>
</evidence>
<reference evidence="10" key="2">
    <citation type="journal article" date="2020" name="Data Brief">
        <title>Transcriptome dataset of Babesia bovis life stages within vertebrate and invertebrate hosts.</title>
        <authorList>
            <person name="Ueti M.W."/>
            <person name="Johnson W.C."/>
            <person name="Kappmeyer L.S."/>
            <person name="Herndon D.R."/>
            <person name="Mousel M.R."/>
            <person name="Reif K.E."/>
            <person name="Taus N.S."/>
            <person name="Ifeonu O.O."/>
            <person name="Silva J.C."/>
            <person name="Suarez C.E."/>
            <person name="Brayton K.A."/>
        </authorList>
    </citation>
    <scope>NUCLEOTIDE SEQUENCE [LARGE SCALE GENOMIC DNA]</scope>
</reference>
<feature type="active site" evidence="5">
    <location>
        <position position="58"/>
    </location>
</feature>
<name>A7AS01_BABBO</name>
<evidence type="ECO:0000313" key="9">
    <source>
        <dbReference type="EMBL" id="EDO07320.1"/>
    </source>
</evidence>
<evidence type="ECO:0000256" key="6">
    <source>
        <dbReference type="RuleBase" id="RU000454"/>
    </source>
</evidence>
<evidence type="ECO:0000256" key="5">
    <source>
        <dbReference type="PIRSR" id="PIRSR601461-1"/>
    </source>
</evidence>
<dbReference type="GO" id="GO:0004190">
    <property type="term" value="F:aspartic-type endopeptidase activity"/>
    <property type="evidence" value="ECO:0007669"/>
    <property type="project" value="UniProtKB-KW"/>
</dbReference>
<dbReference type="SUPFAM" id="SSF50630">
    <property type="entry name" value="Acid proteases"/>
    <property type="match status" value="1"/>
</dbReference>
<protein>
    <submittedName>
        <fullName evidence="9">Aspartyl protease, putative</fullName>
    </submittedName>
</protein>
<dbReference type="eggNOG" id="KOG1339">
    <property type="taxonomic scope" value="Eukaryota"/>
</dbReference>
<dbReference type="MEROPS" id="A01.A32"/>
<feature type="active site" evidence="5">
    <location>
        <position position="327"/>
    </location>
</feature>
<dbReference type="GO" id="GO:0006508">
    <property type="term" value="P:proteolysis"/>
    <property type="evidence" value="ECO:0007669"/>
    <property type="project" value="UniProtKB-KW"/>
</dbReference>
<keyword evidence="10" id="KW-1185">Reference proteome</keyword>
<dbReference type="VEuPathDB" id="PiroplasmaDB:BBOV_IV009660"/>
<dbReference type="CDD" id="cd05471">
    <property type="entry name" value="pepsin_like"/>
    <property type="match status" value="1"/>
</dbReference>
<evidence type="ECO:0000256" key="2">
    <source>
        <dbReference type="ARBA" id="ARBA00022670"/>
    </source>
</evidence>
<feature type="region of interest" description="Disordered" evidence="7">
    <location>
        <begin position="252"/>
        <end position="274"/>
    </location>
</feature>
<comment type="caution">
    <text evidence="9">The sequence shown here is derived from an EMBL/GenBank/DDBJ whole genome shotgun (WGS) entry which is preliminary data.</text>
</comment>
<feature type="domain" description="Peptidase A1" evidence="8">
    <location>
        <begin position="37"/>
        <end position="428"/>
    </location>
</feature>
<dbReference type="EMBL" id="AAXT01000002">
    <property type="protein sequence ID" value="EDO07320.1"/>
    <property type="molecule type" value="Genomic_DNA"/>
</dbReference>
<dbReference type="Gene3D" id="2.40.70.10">
    <property type="entry name" value="Acid Proteases"/>
    <property type="match status" value="2"/>
</dbReference>
<gene>
    <name evidence="9" type="ORF">BBOV_IV009660</name>
</gene>
<dbReference type="Pfam" id="PF00026">
    <property type="entry name" value="Asp"/>
    <property type="match status" value="2"/>
</dbReference>
<reference evidence="10" key="3">
    <citation type="journal article" date="2021" name="Int. J. Parasitol.">
        <title>Comparative analysis of gene expression between Babesia bovis blood stages and kinetes allowed by improved genome annotation.</title>
        <authorList>
            <person name="Ueti M.W."/>
            <person name="Johnson W.C."/>
            <person name="Kappmeyer L.S."/>
            <person name="Herndon D.R."/>
            <person name="Mousel M.R."/>
            <person name="Reif K.E."/>
            <person name="Taus N.S."/>
            <person name="Ifeonu O.O."/>
            <person name="Silva J.C."/>
            <person name="Suarez C.E."/>
            <person name="Brayton K.A."/>
        </authorList>
    </citation>
    <scope>NUCLEOTIDE SEQUENCE [LARGE SCALE GENOMIC DNA]</scope>
</reference>